<comment type="caution">
    <text evidence="1">The sequence shown here is derived from an EMBL/GenBank/DDBJ whole genome shotgun (WGS) entry which is preliminary data.</text>
</comment>
<protein>
    <recommendedName>
        <fullName evidence="2">BrnT family toxin</fullName>
    </recommendedName>
</protein>
<accession>A0A0F9UM76</accession>
<dbReference type="EMBL" id="LAZR01000127">
    <property type="protein sequence ID" value="KKN88597.1"/>
    <property type="molecule type" value="Genomic_DNA"/>
</dbReference>
<dbReference type="InterPro" id="IPR007460">
    <property type="entry name" value="BrnT_toxin"/>
</dbReference>
<proteinExistence type="predicted"/>
<dbReference type="Gene3D" id="3.10.450.530">
    <property type="entry name" value="Ribonuclease toxin, BrnT, of type II toxin-antitoxin system"/>
    <property type="match status" value="1"/>
</dbReference>
<reference evidence="1" key="1">
    <citation type="journal article" date="2015" name="Nature">
        <title>Complex archaea that bridge the gap between prokaryotes and eukaryotes.</title>
        <authorList>
            <person name="Spang A."/>
            <person name="Saw J.H."/>
            <person name="Jorgensen S.L."/>
            <person name="Zaremba-Niedzwiedzka K."/>
            <person name="Martijn J."/>
            <person name="Lind A.E."/>
            <person name="van Eijk R."/>
            <person name="Schleper C."/>
            <person name="Guy L."/>
            <person name="Ettema T.J."/>
        </authorList>
    </citation>
    <scope>NUCLEOTIDE SEQUENCE</scope>
</reference>
<organism evidence="1">
    <name type="scientific">marine sediment metagenome</name>
    <dbReference type="NCBI Taxonomy" id="412755"/>
    <lineage>
        <taxon>unclassified sequences</taxon>
        <taxon>metagenomes</taxon>
        <taxon>ecological metagenomes</taxon>
    </lineage>
</organism>
<dbReference type="Pfam" id="PF04365">
    <property type="entry name" value="BrnT_toxin"/>
    <property type="match status" value="1"/>
</dbReference>
<evidence type="ECO:0008006" key="2">
    <source>
        <dbReference type="Google" id="ProtNLM"/>
    </source>
</evidence>
<name>A0A0F9UM76_9ZZZZ</name>
<gene>
    <name evidence="1" type="ORF">LCGC14_0247080</name>
</gene>
<dbReference type="InterPro" id="IPR038573">
    <property type="entry name" value="BrnT_sf"/>
</dbReference>
<evidence type="ECO:0000313" key="1">
    <source>
        <dbReference type="EMBL" id="KKN88597.1"/>
    </source>
</evidence>
<dbReference type="AlphaFoldDB" id="A0A0F9UM76"/>
<sequence>MCVHSCTSTETVVLERIAGFDWDDGNWPKCGRHGVSRDEIEAALTQPLTVFDDLAHGTAELRYKAITRTTSDRFVFVSFTLRVYDGKTYLRPISARYMHRKEIRTYVEEDTSGLAQ</sequence>